<proteinExistence type="predicted"/>
<reference evidence="2" key="1">
    <citation type="submission" date="2021-10" db="EMBL/GenBank/DDBJ databases">
        <title>Melipona bicolor Genome sequencing and assembly.</title>
        <authorList>
            <person name="Araujo N.S."/>
            <person name="Arias M.C."/>
        </authorList>
    </citation>
    <scope>NUCLEOTIDE SEQUENCE</scope>
    <source>
        <strain evidence="2">USP_2M_L1-L4_2017</strain>
        <tissue evidence="2">Whole body</tissue>
    </source>
</reference>
<feature type="compositionally biased region" description="Basic and acidic residues" evidence="1">
    <location>
        <begin position="136"/>
        <end position="146"/>
    </location>
</feature>
<evidence type="ECO:0000313" key="2">
    <source>
        <dbReference type="EMBL" id="KAK1130542.1"/>
    </source>
</evidence>
<dbReference type="Proteomes" id="UP001177670">
    <property type="component" value="Unassembled WGS sequence"/>
</dbReference>
<name>A0AA40G3T9_9HYME</name>
<sequence>MARGGMAAPRSGFPLQAKSGMLARHAKGLFDAEQAAYFWPILYTTYMANMGTMRAGLPTGLTIRDKEQKGDEAVAAAAAEAAEAAAASFIKAQKYIFLEEASSQNQKKRHWEGGMDGRNNKKERDIYSVNRRTDRWTDNDSHRSMDKSVYCVNTRGGADPDQPPEHNAPARRETGRRQQLLFTVD</sequence>
<accession>A0AA40G3T9</accession>
<gene>
    <name evidence="2" type="ORF">K0M31_018668</name>
</gene>
<protein>
    <submittedName>
        <fullName evidence="2">Uncharacterized protein</fullName>
    </submittedName>
</protein>
<comment type="caution">
    <text evidence="2">The sequence shown here is derived from an EMBL/GenBank/DDBJ whole genome shotgun (WGS) entry which is preliminary data.</text>
</comment>
<keyword evidence="3" id="KW-1185">Reference proteome</keyword>
<organism evidence="2 3">
    <name type="scientific">Melipona bicolor</name>
    <dbReference type="NCBI Taxonomy" id="60889"/>
    <lineage>
        <taxon>Eukaryota</taxon>
        <taxon>Metazoa</taxon>
        <taxon>Ecdysozoa</taxon>
        <taxon>Arthropoda</taxon>
        <taxon>Hexapoda</taxon>
        <taxon>Insecta</taxon>
        <taxon>Pterygota</taxon>
        <taxon>Neoptera</taxon>
        <taxon>Endopterygota</taxon>
        <taxon>Hymenoptera</taxon>
        <taxon>Apocrita</taxon>
        <taxon>Aculeata</taxon>
        <taxon>Apoidea</taxon>
        <taxon>Anthophila</taxon>
        <taxon>Apidae</taxon>
        <taxon>Melipona</taxon>
    </lineage>
</organism>
<dbReference type="AlphaFoldDB" id="A0AA40G3T9"/>
<evidence type="ECO:0000256" key="1">
    <source>
        <dbReference type="SAM" id="MobiDB-lite"/>
    </source>
</evidence>
<evidence type="ECO:0000313" key="3">
    <source>
        <dbReference type="Proteomes" id="UP001177670"/>
    </source>
</evidence>
<dbReference type="EMBL" id="JAHYIQ010000007">
    <property type="protein sequence ID" value="KAK1130542.1"/>
    <property type="molecule type" value="Genomic_DNA"/>
</dbReference>
<feature type="region of interest" description="Disordered" evidence="1">
    <location>
        <begin position="136"/>
        <end position="185"/>
    </location>
</feature>